<evidence type="ECO:0000256" key="3">
    <source>
        <dbReference type="ARBA" id="ARBA00022833"/>
    </source>
</evidence>
<evidence type="ECO:0000259" key="6">
    <source>
        <dbReference type="Pfam" id="PF22039"/>
    </source>
</evidence>
<dbReference type="Pfam" id="PF22039">
    <property type="entry name" value="HUTI_composite_bact"/>
    <property type="match status" value="1"/>
</dbReference>
<dbReference type="PANTHER" id="PTHR43794">
    <property type="entry name" value="AMINOHYDROLASE SSNA-RELATED"/>
    <property type="match status" value="1"/>
</dbReference>
<dbReference type="EMBL" id="BAAAUG010000037">
    <property type="protein sequence ID" value="GAA3100605.1"/>
    <property type="molecule type" value="Genomic_DNA"/>
</dbReference>
<dbReference type="InterPro" id="IPR011059">
    <property type="entry name" value="Metal-dep_hydrolase_composite"/>
</dbReference>
<dbReference type="InterPro" id="IPR054418">
    <property type="entry name" value="MQNX/HUTI_composite_N"/>
</dbReference>
<gene>
    <name evidence="7" type="ORF">GCM10010449_24740</name>
</gene>
<sequence length="475" mass="49056">MHPTDLPAQDRGGSIDLLVHGGDVLTVDASGTVVADGAVAVRDGRIVEVGPAERLRAAYEATDELDAGGCLVLPGLINTHTHLAMTLFRGIADDVTLQGFLARVIPAEAELLSPRTVTAGIQGAIAESVRGGVTAALDMYWFHEAAEAVARDAGWRLLTGPTFMDVPGPPDGRPYADRLGWAAADLAALTPAPGTRPGIFAHSAYTLAPEQLTAISALAREHGALLHIHAAENAGEVEMVTRQHGMRPVELLDSLGVLGPDTLLAHAVDLTDAEIEAIARTGTAVAHCPVSNLKLGCGIARVPDLLDAGVTVGLGTDGAVSSNTLDLLGAVKLAALVHKAGGDPTAVGAEQALRMATIESARALGLGEELGSLEPGKRADLIVLDLTRPHLTPRHDPWSMLAYAAASSDVRDTVVDGRVLMRDRTLETLDEQRVLRALRDAAASAAPGPTSTTSTTGTTSTSETASSTSEVASTV</sequence>
<evidence type="ECO:0000313" key="7">
    <source>
        <dbReference type="EMBL" id="GAA3100605.1"/>
    </source>
</evidence>
<dbReference type="Proteomes" id="UP001501637">
    <property type="component" value="Unassembled WGS sequence"/>
</dbReference>
<evidence type="ECO:0000256" key="4">
    <source>
        <dbReference type="SAM" id="MobiDB-lite"/>
    </source>
</evidence>
<dbReference type="CDD" id="cd01298">
    <property type="entry name" value="ATZ_TRZ_like"/>
    <property type="match status" value="1"/>
</dbReference>
<feature type="domain" description="Amidohydrolase-related" evidence="5">
    <location>
        <begin position="71"/>
        <end position="419"/>
    </location>
</feature>
<organism evidence="7 8">
    <name type="scientific">Streptomyces rectiviolaceus</name>
    <dbReference type="NCBI Taxonomy" id="332591"/>
    <lineage>
        <taxon>Bacteria</taxon>
        <taxon>Bacillati</taxon>
        <taxon>Actinomycetota</taxon>
        <taxon>Actinomycetes</taxon>
        <taxon>Kitasatosporales</taxon>
        <taxon>Streptomycetaceae</taxon>
        <taxon>Streptomyces</taxon>
    </lineage>
</organism>
<dbReference type="Gene3D" id="2.30.40.10">
    <property type="entry name" value="Urease, subunit C, domain 1"/>
    <property type="match status" value="1"/>
</dbReference>
<dbReference type="RefSeq" id="WP_344520728.1">
    <property type="nucleotide sequence ID" value="NZ_BAAAUG010000037.1"/>
</dbReference>
<comment type="caution">
    <text evidence="7">The sequence shown here is derived from an EMBL/GenBank/DDBJ whole genome shotgun (WGS) entry which is preliminary data.</text>
</comment>
<accession>A0ABP6ME23</accession>
<dbReference type="PANTHER" id="PTHR43794:SF11">
    <property type="entry name" value="AMIDOHYDROLASE-RELATED DOMAIN-CONTAINING PROTEIN"/>
    <property type="match status" value="1"/>
</dbReference>
<proteinExistence type="predicted"/>
<dbReference type="InterPro" id="IPR050287">
    <property type="entry name" value="MTA/SAH_deaminase"/>
</dbReference>
<dbReference type="SUPFAM" id="SSF51556">
    <property type="entry name" value="Metallo-dependent hydrolases"/>
    <property type="match status" value="1"/>
</dbReference>
<feature type="domain" description="Aminodeoxyfutalosine deaminase/Imidazolonepropionase-like composite" evidence="6">
    <location>
        <begin position="37"/>
        <end position="59"/>
    </location>
</feature>
<feature type="compositionally biased region" description="Low complexity" evidence="4">
    <location>
        <begin position="441"/>
        <end position="475"/>
    </location>
</feature>
<dbReference type="SUPFAM" id="SSF51338">
    <property type="entry name" value="Composite domain of metallo-dependent hydrolases"/>
    <property type="match status" value="1"/>
</dbReference>
<dbReference type="InterPro" id="IPR032466">
    <property type="entry name" value="Metal_Hydrolase"/>
</dbReference>
<evidence type="ECO:0000256" key="1">
    <source>
        <dbReference type="ARBA" id="ARBA00022723"/>
    </source>
</evidence>
<feature type="region of interest" description="Disordered" evidence="4">
    <location>
        <begin position="440"/>
        <end position="475"/>
    </location>
</feature>
<dbReference type="InterPro" id="IPR006680">
    <property type="entry name" value="Amidohydro-rel"/>
</dbReference>
<dbReference type="Pfam" id="PF01979">
    <property type="entry name" value="Amidohydro_1"/>
    <property type="match status" value="1"/>
</dbReference>
<name>A0ABP6ME23_9ACTN</name>
<keyword evidence="8" id="KW-1185">Reference proteome</keyword>
<dbReference type="Gene3D" id="3.20.20.140">
    <property type="entry name" value="Metal-dependent hydrolases"/>
    <property type="match status" value="1"/>
</dbReference>
<evidence type="ECO:0000256" key="2">
    <source>
        <dbReference type="ARBA" id="ARBA00022801"/>
    </source>
</evidence>
<reference evidence="8" key="1">
    <citation type="journal article" date="2019" name="Int. J. Syst. Evol. Microbiol.">
        <title>The Global Catalogue of Microorganisms (GCM) 10K type strain sequencing project: providing services to taxonomists for standard genome sequencing and annotation.</title>
        <authorList>
            <consortium name="The Broad Institute Genomics Platform"/>
            <consortium name="The Broad Institute Genome Sequencing Center for Infectious Disease"/>
            <person name="Wu L."/>
            <person name="Ma J."/>
        </authorList>
    </citation>
    <scope>NUCLEOTIDE SEQUENCE [LARGE SCALE GENOMIC DNA]</scope>
    <source>
        <strain evidence="8">JCM 9092</strain>
    </source>
</reference>
<keyword evidence="3" id="KW-0862">Zinc</keyword>
<evidence type="ECO:0000313" key="8">
    <source>
        <dbReference type="Proteomes" id="UP001501637"/>
    </source>
</evidence>
<keyword evidence="2" id="KW-0378">Hydrolase</keyword>
<keyword evidence="1" id="KW-0479">Metal-binding</keyword>
<evidence type="ECO:0000259" key="5">
    <source>
        <dbReference type="Pfam" id="PF01979"/>
    </source>
</evidence>
<protein>
    <recommendedName>
        <fullName evidence="9">N-ethylammeline chlorohydrolase</fullName>
    </recommendedName>
</protein>
<evidence type="ECO:0008006" key="9">
    <source>
        <dbReference type="Google" id="ProtNLM"/>
    </source>
</evidence>